<gene>
    <name evidence="2" type="ORF">Salmuc_04554</name>
</gene>
<sequence>MWLVVLAVALAVSFRSDIWPEFGGKHVLTGRVTHVRDGDTIEVSGRAIRLNGLTCDERNTPLGDRATAVMRGLVAGRVLRCEFNGDRTYDREVGRCALSNGQDIGAVLISQRLCGRCARYDPLRTYAAVQREAGRFRGAMPGYCFALW</sequence>
<dbReference type="HOGENOM" id="CLU_123851_0_0_5"/>
<feature type="domain" description="TNase-like" evidence="1">
    <location>
        <begin position="26"/>
        <end position="143"/>
    </location>
</feature>
<dbReference type="Proteomes" id="UP000015347">
    <property type="component" value="Unassembled WGS sequence"/>
</dbReference>
<evidence type="ECO:0000313" key="3">
    <source>
        <dbReference type="Proteomes" id="UP000015347"/>
    </source>
</evidence>
<evidence type="ECO:0000313" key="2">
    <source>
        <dbReference type="EMBL" id="EPX75636.1"/>
    </source>
</evidence>
<dbReference type="AlphaFoldDB" id="S9Q2W4"/>
<dbReference type="Gene3D" id="2.40.50.90">
    <property type="match status" value="1"/>
</dbReference>
<dbReference type="SMART" id="SM00318">
    <property type="entry name" value="SNc"/>
    <property type="match status" value="1"/>
</dbReference>
<dbReference type="InterPro" id="IPR016071">
    <property type="entry name" value="Staphylococal_nuclease_OB-fold"/>
</dbReference>
<evidence type="ECO:0000259" key="1">
    <source>
        <dbReference type="SMART" id="SM00318"/>
    </source>
</evidence>
<dbReference type="EMBL" id="APVH01000070">
    <property type="protein sequence ID" value="EPX75636.1"/>
    <property type="molecule type" value="Genomic_DNA"/>
</dbReference>
<proteinExistence type="predicted"/>
<dbReference type="InterPro" id="IPR035437">
    <property type="entry name" value="SNase_OB-fold_sf"/>
</dbReference>
<reference evidence="3" key="1">
    <citation type="journal article" date="2014" name="Stand. Genomic Sci.">
        <title>Genome sequence of the exopolysaccharide-producing Salipiger mucosus type strain (DSM 16094(T)), a moderately halophilic member of the Roseobacter clade.</title>
        <authorList>
            <person name="Riedel T."/>
            <person name="Spring S."/>
            <person name="Fiebig A."/>
            <person name="Petersen J."/>
            <person name="Kyrpides N.C."/>
            <person name="Goker M."/>
            <person name="Klenk H.P."/>
        </authorList>
    </citation>
    <scope>NUCLEOTIDE SEQUENCE [LARGE SCALE GENOMIC DNA]</scope>
    <source>
        <strain evidence="3">DSM 16094</strain>
    </source>
</reference>
<dbReference type="STRING" id="1123237.Salmuc_04554"/>
<name>S9Q2W4_9RHOB</name>
<organism evidence="2 3">
    <name type="scientific">Salipiger mucosus DSM 16094</name>
    <dbReference type="NCBI Taxonomy" id="1123237"/>
    <lineage>
        <taxon>Bacteria</taxon>
        <taxon>Pseudomonadati</taxon>
        <taxon>Pseudomonadota</taxon>
        <taxon>Alphaproteobacteria</taxon>
        <taxon>Rhodobacterales</taxon>
        <taxon>Roseobacteraceae</taxon>
        <taxon>Salipiger</taxon>
    </lineage>
</organism>
<protein>
    <submittedName>
        <fullName evidence="2">Succinoglycan biosynthesis protein Ex</fullName>
    </submittedName>
</protein>
<dbReference type="SUPFAM" id="SSF50199">
    <property type="entry name" value="Staphylococcal nuclease"/>
    <property type="match status" value="1"/>
</dbReference>
<dbReference type="eggNOG" id="COG1525">
    <property type="taxonomic scope" value="Bacteria"/>
</dbReference>
<comment type="caution">
    <text evidence="2">The sequence shown here is derived from an EMBL/GenBank/DDBJ whole genome shotgun (WGS) entry which is preliminary data.</text>
</comment>
<keyword evidence="3" id="KW-1185">Reference proteome</keyword>
<accession>S9Q2W4</accession>